<protein>
    <submittedName>
        <fullName evidence="1">Uncharacterized protein</fullName>
    </submittedName>
</protein>
<evidence type="ECO:0000313" key="2">
    <source>
        <dbReference type="Proteomes" id="UP001281656"/>
    </source>
</evidence>
<dbReference type="RefSeq" id="WP_318798411.1">
    <property type="nucleotide sequence ID" value="NZ_JARUJP010000015.1"/>
</dbReference>
<dbReference type="Proteomes" id="UP001281656">
    <property type="component" value="Unassembled WGS sequence"/>
</dbReference>
<accession>A0ABU4JVS5</accession>
<comment type="caution">
    <text evidence="1">The sequence shown here is derived from an EMBL/GenBank/DDBJ whole genome shotgun (WGS) entry which is preliminary data.</text>
</comment>
<reference evidence="1 2" key="1">
    <citation type="submission" date="2023-04" db="EMBL/GenBank/DDBJ databases">
        <title>Clostridium tannerae sp. nov., isolated from the fecal material of an alpaca.</title>
        <authorList>
            <person name="Miller S."/>
            <person name="Hendry M."/>
            <person name="King J."/>
            <person name="Sankaranarayanan K."/>
            <person name="Lawson P.A."/>
        </authorList>
    </citation>
    <scope>NUCLEOTIDE SEQUENCE [LARGE SCALE GENOMIC DNA]</scope>
    <source>
        <strain evidence="1 2">A1-XYC3</strain>
    </source>
</reference>
<organism evidence="1 2">
    <name type="scientific">Clostridium tanneri</name>
    <dbReference type="NCBI Taxonomy" id="3037988"/>
    <lineage>
        <taxon>Bacteria</taxon>
        <taxon>Bacillati</taxon>
        <taxon>Bacillota</taxon>
        <taxon>Clostridia</taxon>
        <taxon>Eubacteriales</taxon>
        <taxon>Clostridiaceae</taxon>
        <taxon>Clostridium</taxon>
    </lineage>
</organism>
<evidence type="ECO:0000313" key="1">
    <source>
        <dbReference type="EMBL" id="MDW8802056.1"/>
    </source>
</evidence>
<sequence length="83" mass="9483">MRIYVRLNTKRSFNIPAPIGLVKAVLSLGVSIARRYIPVEQRKYIDCIDFQELRKGFDALKSYKGLKLVEVKTEDGTEVIIVV</sequence>
<name>A0ABU4JVS5_9CLOT</name>
<proteinExistence type="predicted"/>
<gene>
    <name evidence="1" type="ORF">P8V03_12935</name>
</gene>
<dbReference type="EMBL" id="JARUJP010000015">
    <property type="protein sequence ID" value="MDW8802056.1"/>
    <property type="molecule type" value="Genomic_DNA"/>
</dbReference>
<keyword evidence="2" id="KW-1185">Reference proteome</keyword>